<keyword evidence="1" id="KW-0472">Membrane</keyword>
<name>X1CP08_9ZZZZ</name>
<keyword evidence="1" id="KW-1133">Transmembrane helix</keyword>
<sequence>MKKQSDFKLLSVLCVIVLVFLALSIFAFSAEKEKVEEWISAEEG</sequence>
<reference evidence="2" key="1">
    <citation type="journal article" date="2014" name="Front. Microbiol.">
        <title>High frequency of phylogenetically diverse reductive dehalogenase-homologous genes in deep subseafloor sedimentary metagenomes.</title>
        <authorList>
            <person name="Kawai M."/>
            <person name="Futagami T."/>
            <person name="Toyoda A."/>
            <person name="Takaki Y."/>
            <person name="Nishi S."/>
            <person name="Hori S."/>
            <person name="Arai W."/>
            <person name="Tsubouchi T."/>
            <person name="Morono Y."/>
            <person name="Uchiyama I."/>
            <person name="Ito T."/>
            <person name="Fujiyama A."/>
            <person name="Inagaki F."/>
            <person name="Takami H."/>
        </authorList>
    </citation>
    <scope>NUCLEOTIDE SEQUENCE</scope>
    <source>
        <strain evidence="2">Expedition CK06-06</strain>
    </source>
</reference>
<dbReference type="EMBL" id="BART01030989">
    <property type="protein sequence ID" value="GAH09497.1"/>
    <property type="molecule type" value="Genomic_DNA"/>
</dbReference>
<evidence type="ECO:0000256" key="1">
    <source>
        <dbReference type="SAM" id="Phobius"/>
    </source>
</evidence>
<dbReference type="AlphaFoldDB" id="X1CP08"/>
<proteinExistence type="predicted"/>
<feature type="transmembrane region" description="Helical" evidence="1">
    <location>
        <begin position="7"/>
        <end position="28"/>
    </location>
</feature>
<protein>
    <submittedName>
        <fullName evidence="2">Uncharacterized protein</fullName>
    </submittedName>
</protein>
<comment type="caution">
    <text evidence="2">The sequence shown here is derived from an EMBL/GenBank/DDBJ whole genome shotgun (WGS) entry which is preliminary data.</text>
</comment>
<keyword evidence="1" id="KW-0812">Transmembrane</keyword>
<feature type="non-terminal residue" evidence="2">
    <location>
        <position position="44"/>
    </location>
</feature>
<accession>X1CP08</accession>
<organism evidence="2">
    <name type="scientific">marine sediment metagenome</name>
    <dbReference type="NCBI Taxonomy" id="412755"/>
    <lineage>
        <taxon>unclassified sequences</taxon>
        <taxon>metagenomes</taxon>
        <taxon>ecological metagenomes</taxon>
    </lineage>
</organism>
<gene>
    <name evidence="2" type="ORF">S01H4_53943</name>
</gene>
<evidence type="ECO:0000313" key="2">
    <source>
        <dbReference type="EMBL" id="GAH09497.1"/>
    </source>
</evidence>